<dbReference type="AlphaFoldDB" id="Q8KGN1"/>
<accession>Q8KGN1</accession>
<organism evidence="2">
    <name type="scientific">Rhizobium loti</name>
    <name type="common">Mesorhizobium loti</name>
    <dbReference type="NCBI Taxonomy" id="381"/>
    <lineage>
        <taxon>Bacteria</taxon>
        <taxon>Pseudomonadati</taxon>
        <taxon>Pseudomonadota</taxon>
        <taxon>Alphaproteobacteria</taxon>
        <taxon>Hyphomicrobiales</taxon>
        <taxon>Phyllobacteriaceae</taxon>
        <taxon>Mesorhizobium</taxon>
    </lineage>
</organism>
<evidence type="ECO:0000256" key="1">
    <source>
        <dbReference type="SAM" id="MobiDB-lite"/>
    </source>
</evidence>
<evidence type="ECO:0000313" key="2">
    <source>
        <dbReference type="EMBL" id="CAD31303.1"/>
    </source>
</evidence>
<dbReference type="EMBL" id="AL672114">
    <property type="protein sequence ID" value="CAD31303.1"/>
    <property type="molecule type" value="Genomic_DNA"/>
</dbReference>
<name>Q8KGN1_RHILI</name>
<sequence>MSPVLLFLRRCPSCLAAANIPVKIGGSASRLALAGRSWSGLRSPASADRLGRCVDQARFLERQDSCPVSMISQSCVRGSSSAVSCSVEVAAPADADERPGDGNGQMPLPVPGHQSTRHWTNAIKGISPPVGGEQEGEEDMERRLDDVIAALPE</sequence>
<reference evidence="2" key="1">
    <citation type="journal article" date="2002" name="J. Bacteriol.">
        <title>Comparative sequence analysis of the symbiosis island of Mesorhizobium loti strain R7A.</title>
        <authorList>
            <person name="Sullivan J.T."/>
            <person name="Trzebiatowski J.R."/>
            <person name="Cruickshank R.W."/>
            <person name="Gouzy J."/>
            <person name="Brown S.D."/>
            <person name="Elliot R.M."/>
            <person name="Fleetwood D.J."/>
            <person name="McCallum N.G."/>
            <person name="Rossbach U."/>
            <person name="Stuart G.S."/>
            <person name="Weaver J.E."/>
            <person name="Webby R.J."/>
            <person name="de Bruijn F.J."/>
            <person name="Ronson C.W."/>
        </authorList>
    </citation>
    <scope>NUCLEOTIDE SEQUENCE</scope>
    <source>
        <strain evidence="2">R7A</strain>
    </source>
</reference>
<proteinExistence type="predicted"/>
<feature type="region of interest" description="Disordered" evidence="1">
    <location>
        <begin position="93"/>
        <end position="153"/>
    </location>
</feature>
<protein>
    <submittedName>
        <fullName evidence="2">Uncharacterized protein</fullName>
    </submittedName>
</protein>
<gene>
    <name evidence="2" type="primary">msi271</name>
</gene>